<keyword evidence="2" id="KW-1185">Reference proteome</keyword>
<dbReference type="Proteomes" id="UP000636960">
    <property type="component" value="Unassembled WGS sequence"/>
</dbReference>
<dbReference type="AlphaFoldDB" id="A0A919MZV3"/>
<comment type="caution">
    <text evidence="1">The sequence shown here is derived from an EMBL/GenBank/DDBJ whole genome shotgun (WGS) entry which is preliminary data.</text>
</comment>
<accession>A0A919MZV3</accession>
<name>A0A919MZV3_9ACTN</name>
<evidence type="ECO:0000313" key="2">
    <source>
        <dbReference type="Proteomes" id="UP000636960"/>
    </source>
</evidence>
<proteinExistence type="predicted"/>
<gene>
    <name evidence="1" type="ORF">Ari01nite_94730</name>
</gene>
<dbReference type="EMBL" id="BOMV01000116">
    <property type="protein sequence ID" value="GIF02009.1"/>
    <property type="molecule type" value="Genomic_DNA"/>
</dbReference>
<dbReference type="RefSeq" id="WP_203791003.1">
    <property type="nucleotide sequence ID" value="NZ_BOMV01000116.1"/>
</dbReference>
<evidence type="ECO:0000313" key="1">
    <source>
        <dbReference type="EMBL" id="GIF02009.1"/>
    </source>
</evidence>
<protein>
    <submittedName>
        <fullName evidence="1">Uncharacterized protein</fullName>
    </submittedName>
</protein>
<sequence length="62" mass="6761">MAPQSHGEPVDVSRFDSDTHRLAQAACRHVIHCVVDGTTRRAVAPMLDYARSVGDDNLTVLT</sequence>
<organism evidence="1 2">
    <name type="scientific">Paractinoplanes rishiriensis</name>
    <dbReference type="NCBI Taxonomy" id="1050105"/>
    <lineage>
        <taxon>Bacteria</taxon>
        <taxon>Bacillati</taxon>
        <taxon>Actinomycetota</taxon>
        <taxon>Actinomycetes</taxon>
        <taxon>Micromonosporales</taxon>
        <taxon>Micromonosporaceae</taxon>
        <taxon>Paractinoplanes</taxon>
    </lineage>
</organism>
<reference evidence="1" key="1">
    <citation type="submission" date="2021-01" db="EMBL/GenBank/DDBJ databases">
        <title>Whole genome shotgun sequence of Actinoplanes rishiriensis NBRC 108556.</title>
        <authorList>
            <person name="Komaki H."/>
            <person name="Tamura T."/>
        </authorList>
    </citation>
    <scope>NUCLEOTIDE SEQUENCE</scope>
    <source>
        <strain evidence="1">NBRC 108556</strain>
    </source>
</reference>